<accession>A0A0F9XCD5</accession>
<protein>
    <recommendedName>
        <fullName evidence="2">AsmA-like C-terminal domain-containing protein</fullName>
    </recommendedName>
</protein>
<evidence type="ECO:0000313" key="1">
    <source>
        <dbReference type="EMBL" id="KKN89393.1"/>
    </source>
</evidence>
<name>A0A0F9XCD5_9ZZZZ</name>
<dbReference type="PANTHER" id="PTHR30441:SF4">
    <property type="entry name" value="PROTEIN ASMA"/>
    <property type="match status" value="1"/>
</dbReference>
<reference evidence="1" key="1">
    <citation type="journal article" date="2015" name="Nature">
        <title>Complex archaea that bridge the gap between prokaryotes and eukaryotes.</title>
        <authorList>
            <person name="Spang A."/>
            <person name="Saw J.H."/>
            <person name="Jorgensen S.L."/>
            <person name="Zaremba-Niedzwiedzka K."/>
            <person name="Martijn J."/>
            <person name="Lind A.E."/>
            <person name="van Eijk R."/>
            <person name="Schleper C."/>
            <person name="Guy L."/>
            <person name="Ettema T.J."/>
        </authorList>
    </citation>
    <scope>NUCLEOTIDE SEQUENCE</scope>
</reference>
<dbReference type="GO" id="GO:0005886">
    <property type="term" value="C:plasma membrane"/>
    <property type="evidence" value="ECO:0007669"/>
    <property type="project" value="TreeGrafter"/>
</dbReference>
<dbReference type="GO" id="GO:0090313">
    <property type="term" value="P:regulation of protein targeting to membrane"/>
    <property type="evidence" value="ECO:0007669"/>
    <property type="project" value="TreeGrafter"/>
</dbReference>
<sequence>MRGYNAIMSVFLRYGLWARRLARRVTSRLPRKRRRMWRYVSPRRRGVTLIALVTLVAMVYGYWAMTTDKRVRRHAKWYLRSLTNAHVTVGDAHFSFFGGIELYDVCAYVPDSGDPPFFRAPVVVLRHNPWAALTGRIRPTEVQFDDPELSVERDSATGKISILGLLRQARGDAKLPPGVRLPQIIVRRASLRVDEKINDLSVSPFPQVWNASLTPRGNAYVLAVEQQAGEGGRKGITGVGDLDLEKGTLEWRYLSGSIPSVVAALSNQYEKWVARYQVEGDLRLTGAIDPGATDPIELDLVNVSLRFPPAEGGLRVHQVSGQLVFYRQQDGSPERIELRDVSGRIGEAGDARFELSVMYEGMSADQPFKADLAIHGFPASELAHATGRLGEIFDNIVEQFQPDGTMDLQVGFAREEQGGEIAYQGTLRPTDLAVTYDEFPCRVTNVQGAIEFTSRGVERLSLVGRRGQGRVHIDGKVLRREGTWTYDIAVRAENIALDEGVYSALPTSYASVWEDLSPQGRASMLVRTQRTAELQPGAETVQVKHRTDVVLLLDGHCSVMYDDFPYRVFNVFGRVEIGQGRVHIDRGEPIRGRAGPMRCIIYGDVIDLRDPPVQVDLTIEAVNVPLDKTLFAALGDKQRTRLEQLSLEGIAPEVRARVIRQKGERLTYDVDATVDDVAFRLKLLPLPITSAAGEVAISPERVVMKSLQGIYDRTPVHFAGQVFLGDRLGIDMEVDASSVYLDKALATVGSSAMRKVYEQFEPNGRAAIRVSFRQNMPEQAPGDLDYRVVIRPMDLALRYVGFPYLTHAVGGKAIVTPGRVELHGILLRKNEMQGIISGTVLMDAKGEQADLRLQVRDMAIDQELLAAVPAGLAPLAGRFRPGGTCALNLSQLQYIRVAEAAGRTDGAAESDEPTTRPAHRVTWRVDGSVAIDSALVDLGLGRKVLSGKVRGLAAQLPEGLAVRAQVALDRVQIGKRELTDVRGQLVKSPASSVLHVRDLLGRCHGGRAAGFVEIRLTDPLQYGINLSVENVDLNELFNAGIEDAELRTDATGQLTGTMQLVTVADKPETRKASGVIQISRAKLYKMPVLLGMMHVVFLSLPGEAAFNEGTMSYHMTGHTLVFDEIHLTGRTMSMLGSGTMNTETEEIEFTFLTGPPGKMPRLGHLDEFVENVVRELVEIQITGTLAKPVTRTVPLRSLDAALRKLLQPRDEIE</sequence>
<organism evidence="1">
    <name type="scientific">marine sediment metagenome</name>
    <dbReference type="NCBI Taxonomy" id="412755"/>
    <lineage>
        <taxon>unclassified sequences</taxon>
        <taxon>metagenomes</taxon>
        <taxon>ecological metagenomes</taxon>
    </lineage>
</organism>
<dbReference type="PANTHER" id="PTHR30441">
    <property type="entry name" value="DUF748 DOMAIN-CONTAINING PROTEIN"/>
    <property type="match status" value="1"/>
</dbReference>
<comment type="caution">
    <text evidence="1">The sequence shown here is derived from an EMBL/GenBank/DDBJ whole genome shotgun (WGS) entry which is preliminary data.</text>
</comment>
<proteinExistence type="predicted"/>
<evidence type="ECO:0008006" key="2">
    <source>
        <dbReference type="Google" id="ProtNLM"/>
    </source>
</evidence>
<gene>
    <name evidence="1" type="ORF">LCGC14_0239000</name>
</gene>
<dbReference type="AlphaFoldDB" id="A0A0F9XCD5"/>
<dbReference type="InterPro" id="IPR052894">
    <property type="entry name" value="AsmA-related"/>
</dbReference>
<dbReference type="EMBL" id="LAZR01000119">
    <property type="protein sequence ID" value="KKN89393.1"/>
    <property type="molecule type" value="Genomic_DNA"/>
</dbReference>